<feature type="compositionally biased region" description="Pro residues" evidence="2">
    <location>
        <begin position="65"/>
        <end position="74"/>
    </location>
</feature>
<evidence type="ECO:0000313" key="3">
    <source>
        <dbReference type="EMBL" id="BEI87833.1"/>
    </source>
</evidence>
<feature type="compositionally biased region" description="Polar residues" evidence="2">
    <location>
        <begin position="42"/>
        <end position="52"/>
    </location>
</feature>
<dbReference type="Proteomes" id="UP001233271">
    <property type="component" value="Chromosome 1"/>
</dbReference>
<evidence type="ECO:0000256" key="2">
    <source>
        <dbReference type="SAM" id="MobiDB-lite"/>
    </source>
</evidence>
<gene>
    <name evidence="3" type="ORF">CcaverHIS019_0105510</name>
</gene>
<proteinExistence type="predicted"/>
<dbReference type="KEGG" id="ccac:CcaHIS019_0105510"/>
<feature type="coiled-coil region" evidence="1">
    <location>
        <begin position="187"/>
        <end position="249"/>
    </location>
</feature>
<dbReference type="GeneID" id="85491704"/>
<organism evidence="3 4">
    <name type="scientific">Cutaneotrichosporon cavernicola</name>
    <dbReference type="NCBI Taxonomy" id="279322"/>
    <lineage>
        <taxon>Eukaryota</taxon>
        <taxon>Fungi</taxon>
        <taxon>Dikarya</taxon>
        <taxon>Basidiomycota</taxon>
        <taxon>Agaricomycotina</taxon>
        <taxon>Tremellomycetes</taxon>
        <taxon>Trichosporonales</taxon>
        <taxon>Trichosporonaceae</taxon>
        <taxon>Cutaneotrichosporon</taxon>
    </lineage>
</organism>
<keyword evidence="4" id="KW-1185">Reference proteome</keyword>
<accession>A0AA48L210</accession>
<protein>
    <submittedName>
        <fullName evidence="3">Uncharacterized protein</fullName>
    </submittedName>
</protein>
<dbReference type="AlphaFoldDB" id="A0AA48L210"/>
<evidence type="ECO:0000256" key="1">
    <source>
        <dbReference type="SAM" id="Coils"/>
    </source>
</evidence>
<feature type="region of interest" description="Disordered" evidence="2">
    <location>
        <begin position="25"/>
        <end position="80"/>
    </location>
</feature>
<reference evidence="3" key="1">
    <citation type="journal article" date="2023" name="BMC Genomics">
        <title>Chromosome-level genome assemblies of Cutaneotrichosporon spp. (Trichosporonales, Basidiomycota) reveal imbalanced evolution between nucleotide sequences and chromosome synteny.</title>
        <authorList>
            <person name="Kobayashi Y."/>
            <person name="Kayamori A."/>
            <person name="Aoki K."/>
            <person name="Shiwa Y."/>
            <person name="Matsutani M."/>
            <person name="Fujita N."/>
            <person name="Sugita T."/>
            <person name="Iwasaki W."/>
            <person name="Tanaka N."/>
            <person name="Takashima M."/>
        </authorList>
    </citation>
    <scope>NUCLEOTIDE SEQUENCE</scope>
    <source>
        <strain evidence="3">HIS019</strain>
    </source>
</reference>
<dbReference type="EMBL" id="AP028212">
    <property type="protein sequence ID" value="BEI87833.1"/>
    <property type="molecule type" value="Genomic_DNA"/>
</dbReference>
<sequence length="272" mass="30702">MPSLEDDVPSCSLWPFGRRRRQRLENSGWARLPESDEKSVLAPSSSLSAYSDTNRHPLPAYSDTPRPPPLPPRPNAYATLAPLRPANTGRSHASSVSAGSVTGSVHTVSTVEYMSLDADPFDDPESPARVEYISARLAWLQQHTHSRSIEPPVPIDQPLSLLDIQDPKARAPVRVAATLGDAKLASLGKEERRLARTRAEADAWRHEANLVYHQLCAARILAVERMYERNAWRERCEAVEEEREREHERNERRWRERRAAELCSSLYIGRSS</sequence>
<keyword evidence="1" id="KW-0175">Coiled coil</keyword>
<evidence type="ECO:0000313" key="4">
    <source>
        <dbReference type="Proteomes" id="UP001233271"/>
    </source>
</evidence>
<dbReference type="RefSeq" id="XP_060453099.1">
    <property type="nucleotide sequence ID" value="XM_060601578.1"/>
</dbReference>
<name>A0AA48L210_9TREE</name>